<dbReference type="Gene3D" id="1.20.120.670">
    <property type="entry name" value="N-acetyl-b-d-glucoasminidase"/>
    <property type="match status" value="1"/>
</dbReference>
<evidence type="ECO:0000313" key="2">
    <source>
        <dbReference type="EMBL" id="OAR02602.1"/>
    </source>
</evidence>
<dbReference type="EMBL" id="LUKN01000604">
    <property type="protein sequence ID" value="OAR02602.1"/>
    <property type="molecule type" value="Genomic_DNA"/>
</dbReference>
<evidence type="ECO:0000313" key="3">
    <source>
        <dbReference type="Proteomes" id="UP000243081"/>
    </source>
</evidence>
<dbReference type="Proteomes" id="UP000243081">
    <property type="component" value="Unassembled WGS sequence"/>
</dbReference>
<feature type="domain" description="Alpha-N-acetylglucosaminidase C-terminal" evidence="1">
    <location>
        <begin position="20"/>
        <end position="163"/>
    </location>
</feature>
<reference evidence="2 3" key="1">
    <citation type="submission" date="2016-03" db="EMBL/GenBank/DDBJ databases">
        <title>Fine-scale spatial genetic structure of a fungal parasite of coffee scale insects.</title>
        <authorList>
            <person name="Jackson D."/>
            <person name="Zemenick K.A."/>
            <person name="Malloure B."/>
            <person name="Quandt C.A."/>
            <person name="James T.Y."/>
        </authorList>
    </citation>
    <scope>NUCLEOTIDE SEQUENCE [LARGE SCALE GENOMIC DNA]</scope>
    <source>
        <strain evidence="2 3">UM487</strain>
    </source>
</reference>
<dbReference type="InterPro" id="IPR024732">
    <property type="entry name" value="NAGLU_C"/>
</dbReference>
<protein>
    <recommendedName>
        <fullName evidence="1">Alpha-N-acetylglucosaminidase C-terminal domain-containing protein</fullName>
    </recommendedName>
</protein>
<dbReference type="PANTHER" id="PTHR12872:SF1">
    <property type="entry name" value="ALPHA-N-ACETYLGLUCOSAMINIDASE"/>
    <property type="match status" value="1"/>
</dbReference>
<organism evidence="2 3">
    <name type="scientific">Cordyceps confragosa</name>
    <name type="common">Lecanicillium lecanii</name>
    <dbReference type="NCBI Taxonomy" id="2714763"/>
    <lineage>
        <taxon>Eukaryota</taxon>
        <taxon>Fungi</taxon>
        <taxon>Dikarya</taxon>
        <taxon>Ascomycota</taxon>
        <taxon>Pezizomycotina</taxon>
        <taxon>Sordariomycetes</taxon>
        <taxon>Hypocreomycetidae</taxon>
        <taxon>Hypocreales</taxon>
        <taxon>Cordycipitaceae</taxon>
        <taxon>Akanthomyces</taxon>
    </lineage>
</organism>
<dbReference type="AlphaFoldDB" id="A0A179IL52"/>
<proteinExistence type="predicted"/>
<sequence>MSTAHDDEGSLAVLYNATVKAPRLLAMASFHLDFVDVTRQLMGNACIDLYNDLVHTLRMSENATLVQERGSNLLSFLKGLDAWLDDAKTGGETTGARDAMAFNARIWGIQSDLNDYAARAWSGLVKPYYGKRRQIFVDVLVTAKKQEAGLDAVAVQKTINAFEGS</sequence>
<comment type="caution">
    <text evidence="2">The sequence shown here is derived from an EMBL/GenBank/DDBJ whole genome shotgun (WGS) entry which is preliminary data.</text>
</comment>
<dbReference type="Pfam" id="PF12972">
    <property type="entry name" value="NAGLU_C"/>
    <property type="match status" value="1"/>
</dbReference>
<accession>A0A179IL52</accession>
<evidence type="ECO:0000259" key="1">
    <source>
        <dbReference type="Pfam" id="PF12972"/>
    </source>
</evidence>
<dbReference type="InterPro" id="IPR007781">
    <property type="entry name" value="NAGLU"/>
</dbReference>
<keyword evidence="3" id="KW-1185">Reference proteome</keyword>
<gene>
    <name evidence="2" type="ORF">LLEC1_00316</name>
</gene>
<dbReference type="PANTHER" id="PTHR12872">
    <property type="entry name" value="ALPHA-N-ACETYLGLUCOSAMINIDASE"/>
    <property type="match status" value="1"/>
</dbReference>
<name>A0A179IL52_CORDF</name>